<protein>
    <submittedName>
        <fullName evidence="2">Uncharacterized protein</fullName>
    </submittedName>
</protein>
<sequence>MLLLRLLAVLVGIGICGSVFAYFFTRDARYLALAWRLFRWAIIVALVFFALLIVERVFVTVA</sequence>
<dbReference type="AlphaFoldDB" id="A0A4Y4CZJ5"/>
<dbReference type="OrthoDB" id="9182815at2"/>
<keyword evidence="1" id="KW-0812">Transmembrane</keyword>
<evidence type="ECO:0000313" key="3">
    <source>
        <dbReference type="Proteomes" id="UP000318422"/>
    </source>
</evidence>
<feature type="transmembrane region" description="Helical" evidence="1">
    <location>
        <begin position="37"/>
        <end position="59"/>
    </location>
</feature>
<name>A0A4Y4CZJ5_ZOORA</name>
<evidence type="ECO:0000256" key="1">
    <source>
        <dbReference type="SAM" id="Phobius"/>
    </source>
</evidence>
<reference evidence="2 3" key="1">
    <citation type="submission" date="2019-06" db="EMBL/GenBank/DDBJ databases">
        <title>Whole genome shotgun sequence of Zoogloea ramigera NBRC 15342.</title>
        <authorList>
            <person name="Hosoyama A."/>
            <person name="Uohara A."/>
            <person name="Ohji S."/>
            <person name="Ichikawa N."/>
        </authorList>
    </citation>
    <scope>NUCLEOTIDE SEQUENCE [LARGE SCALE GENOMIC DNA]</scope>
    <source>
        <strain evidence="2 3">NBRC 15342</strain>
    </source>
</reference>
<dbReference type="EMBL" id="BJNV01000044">
    <property type="protein sequence ID" value="GEC96457.1"/>
    <property type="molecule type" value="Genomic_DNA"/>
</dbReference>
<evidence type="ECO:0000313" key="2">
    <source>
        <dbReference type="EMBL" id="GEC96457.1"/>
    </source>
</evidence>
<keyword evidence="1" id="KW-0472">Membrane</keyword>
<proteinExistence type="predicted"/>
<feature type="transmembrane region" description="Helical" evidence="1">
    <location>
        <begin position="6"/>
        <end position="25"/>
    </location>
</feature>
<organism evidence="2 3">
    <name type="scientific">Zoogloea ramigera</name>
    <dbReference type="NCBI Taxonomy" id="350"/>
    <lineage>
        <taxon>Bacteria</taxon>
        <taxon>Pseudomonadati</taxon>
        <taxon>Pseudomonadota</taxon>
        <taxon>Betaproteobacteria</taxon>
        <taxon>Rhodocyclales</taxon>
        <taxon>Zoogloeaceae</taxon>
        <taxon>Zoogloea</taxon>
    </lineage>
</organism>
<gene>
    <name evidence="2" type="ORF">ZRA01_25300</name>
</gene>
<keyword evidence="3" id="KW-1185">Reference proteome</keyword>
<comment type="caution">
    <text evidence="2">The sequence shown here is derived from an EMBL/GenBank/DDBJ whole genome shotgun (WGS) entry which is preliminary data.</text>
</comment>
<keyword evidence="1" id="KW-1133">Transmembrane helix</keyword>
<dbReference type="RefSeq" id="WP_141352778.1">
    <property type="nucleotide sequence ID" value="NZ_BJNV01000044.1"/>
</dbReference>
<accession>A0A4Y4CZJ5</accession>
<dbReference type="Proteomes" id="UP000318422">
    <property type="component" value="Unassembled WGS sequence"/>
</dbReference>